<dbReference type="PANTHER" id="PTHR43180:SF28">
    <property type="entry name" value="NAD(P)-BINDING ROSSMANN-FOLD SUPERFAMILY PROTEIN"/>
    <property type="match status" value="1"/>
</dbReference>
<dbReference type="RefSeq" id="WP_116554167.1">
    <property type="nucleotide sequence ID" value="NZ_QCZG01000011.1"/>
</dbReference>
<gene>
    <name evidence="6" type="ORF">DCC39_06930</name>
</gene>
<evidence type="ECO:0000256" key="2">
    <source>
        <dbReference type="ARBA" id="ARBA00023002"/>
    </source>
</evidence>
<evidence type="ECO:0000256" key="4">
    <source>
        <dbReference type="ARBA" id="ARBA00023098"/>
    </source>
</evidence>
<dbReference type="PRINTS" id="PR00081">
    <property type="entry name" value="GDHRDH"/>
</dbReference>
<protein>
    <submittedName>
        <fullName evidence="6">Short chain dehydrogenase</fullName>
    </submittedName>
</protein>
<dbReference type="Proteomes" id="UP000245998">
    <property type="component" value="Unassembled WGS sequence"/>
</dbReference>
<proteinExistence type="inferred from homology"/>
<dbReference type="OrthoDB" id="286404at2"/>
<keyword evidence="2" id="KW-0560">Oxidoreductase</keyword>
<dbReference type="PANTHER" id="PTHR43180">
    <property type="entry name" value="3-OXOACYL-(ACYL-CARRIER-PROTEIN) REDUCTASE (AFU_ORTHOLOGUE AFUA_6G11210)"/>
    <property type="match status" value="1"/>
</dbReference>
<dbReference type="Pfam" id="PF13561">
    <property type="entry name" value="adh_short_C2"/>
    <property type="match status" value="1"/>
</dbReference>
<dbReference type="NCBIfam" id="NF005559">
    <property type="entry name" value="PRK07231.1"/>
    <property type="match status" value="1"/>
</dbReference>
<comment type="caution">
    <text evidence="6">The sequence shown here is derived from an EMBL/GenBank/DDBJ whole genome shotgun (WGS) entry which is preliminary data.</text>
</comment>
<dbReference type="SUPFAM" id="SSF51735">
    <property type="entry name" value="NAD(P)-binding Rossmann-fold domains"/>
    <property type="match status" value="1"/>
</dbReference>
<comment type="similarity">
    <text evidence="1">Belongs to the short-chain dehydrogenases/reductases (SDR) family.</text>
</comment>
<name>A0A2U1K3S2_9BACI</name>
<keyword evidence="4" id="KW-0443">Lipid metabolism</keyword>
<dbReference type="GO" id="GO:0016491">
    <property type="term" value="F:oxidoreductase activity"/>
    <property type="evidence" value="ECO:0007669"/>
    <property type="project" value="UniProtKB-KW"/>
</dbReference>
<dbReference type="FunFam" id="3.40.50.720:FF:000084">
    <property type="entry name" value="Short-chain dehydrogenase reductase"/>
    <property type="match status" value="1"/>
</dbReference>
<accession>A0A2U1K3S2</accession>
<dbReference type="GO" id="GO:0008206">
    <property type="term" value="P:bile acid metabolic process"/>
    <property type="evidence" value="ECO:0007669"/>
    <property type="project" value="UniProtKB-ARBA"/>
</dbReference>
<dbReference type="InterPro" id="IPR002347">
    <property type="entry name" value="SDR_fam"/>
</dbReference>
<evidence type="ECO:0000313" key="6">
    <source>
        <dbReference type="EMBL" id="PWA12161.1"/>
    </source>
</evidence>
<evidence type="ECO:0000256" key="1">
    <source>
        <dbReference type="ARBA" id="ARBA00006484"/>
    </source>
</evidence>
<dbReference type="EMBL" id="QCZG01000011">
    <property type="protein sequence ID" value="PWA12161.1"/>
    <property type="molecule type" value="Genomic_DNA"/>
</dbReference>
<organism evidence="6 7">
    <name type="scientific">Pueribacillus theae</name>
    <dbReference type="NCBI Taxonomy" id="2171751"/>
    <lineage>
        <taxon>Bacteria</taxon>
        <taxon>Bacillati</taxon>
        <taxon>Bacillota</taxon>
        <taxon>Bacilli</taxon>
        <taxon>Bacillales</taxon>
        <taxon>Bacillaceae</taxon>
        <taxon>Pueribacillus</taxon>
    </lineage>
</organism>
<dbReference type="PRINTS" id="PR00080">
    <property type="entry name" value="SDRFAMILY"/>
</dbReference>
<evidence type="ECO:0000313" key="7">
    <source>
        <dbReference type="Proteomes" id="UP000245998"/>
    </source>
</evidence>
<keyword evidence="3" id="KW-0520">NAD</keyword>
<keyword evidence="7" id="KW-1185">Reference proteome</keyword>
<reference evidence="6 7" key="1">
    <citation type="submission" date="2018-04" db="EMBL/GenBank/DDBJ databases">
        <title>Camelliibacillus theae gen. nov., sp. nov., isolated from Pu'er tea.</title>
        <authorList>
            <person name="Niu L."/>
        </authorList>
    </citation>
    <scope>NUCLEOTIDE SEQUENCE [LARGE SCALE GENOMIC DNA]</scope>
    <source>
        <strain evidence="6 7">T8</strain>
    </source>
</reference>
<keyword evidence="5" id="KW-0753">Steroid metabolism</keyword>
<evidence type="ECO:0000256" key="5">
    <source>
        <dbReference type="ARBA" id="ARBA00023221"/>
    </source>
</evidence>
<evidence type="ECO:0000256" key="3">
    <source>
        <dbReference type="ARBA" id="ARBA00023027"/>
    </source>
</evidence>
<dbReference type="InterPro" id="IPR020904">
    <property type="entry name" value="Sc_DH/Rdtase_CS"/>
</dbReference>
<dbReference type="InterPro" id="IPR036291">
    <property type="entry name" value="NAD(P)-bd_dom_sf"/>
</dbReference>
<dbReference type="PROSITE" id="PS00061">
    <property type="entry name" value="ADH_SHORT"/>
    <property type="match status" value="1"/>
</dbReference>
<dbReference type="AlphaFoldDB" id="A0A2U1K3S2"/>
<sequence length="244" mass="26165">MRLQDKVAIITGAASGIGQATAQRFSEEGAIVIIADLPNSNGEEVAWTIQDAGGRAQFIPTDVTRSEQISELVDNTVKNFNKIDIMYNNAGIAMPISSIEDISEDHYERMMDINMKGIFLGTKAVVPYMKEAKQGVILSTGSTSALRPRAGLNIYCASKGAVVAFMKSMALELAPHGIRVNSINPVATNTPMVDEEQRKKFIGTIPLGRLAKPTDMANTALFLASDEAAMITGVDLEVDGGRCV</sequence>
<dbReference type="Gene3D" id="3.40.50.720">
    <property type="entry name" value="NAD(P)-binding Rossmann-like Domain"/>
    <property type="match status" value="1"/>
</dbReference>